<organism evidence="1">
    <name type="scientific">marine sediment metagenome</name>
    <dbReference type="NCBI Taxonomy" id="412755"/>
    <lineage>
        <taxon>unclassified sequences</taxon>
        <taxon>metagenomes</taxon>
        <taxon>ecological metagenomes</taxon>
    </lineage>
</organism>
<name>A0A0F8XZ00_9ZZZZ</name>
<reference evidence="1" key="1">
    <citation type="journal article" date="2015" name="Nature">
        <title>Complex archaea that bridge the gap between prokaryotes and eukaryotes.</title>
        <authorList>
            <person name="Spang A."/>
            <person name="Saw J.H."/>
            <person name="Jorgensen S.L."/>
            <person name="Zaremba-Niedzwiedzka K."/>
            <person name="Martijn J."/>
            <person name="Lind A.E."/>
            <person name="van Eijk R."/>
            <person name="Schleper C."/>
            <person name="Guy L."/>
            <person name="Ettema T.J."/>
        </authorList>
    </citation>
    <scope>NUCLEOTIDE SEQUENCE</scope>
</reference>
<dbReference type="EMBL" id="LAZR01056372">
    <property type="protein sequence ID" value="KKK74327.1"/>
    <property type="molecule type" value="Genomic_DNA"/>
</dbReference>
<comment type="caution">
    <text evidence="1">The sequence shown here is derived from an EMBL/GenBank/DDBJ whole genome shotgun (WGS) entry which is preliminary data.</text>
</comment>
<evidence type="ECO:0000313" key="1">
    <source>
        <dbReference type="EMBL" id="KKK74327.1"/>
    </source>
</evidence>
<sequence>RAMEKQLKTVYEEIELVERLKENSE</sequence>
<feature type="non-terminal residue" evidence="1">
    <location>
        <position position="1"/>
    </location>
</feature>
<accession>A0A0F8XZ00</accession>
<dbReference type="AlphaFoldDB" id="A0A0F8XZ00"/>
<proteinExistence type="predicted"/>
<protein>
    <submittedName>
        <fullName evidence="1">Uncharacterized protein</fullName>
    </submittedName>
</protein>
<gene>
    <name evidence="1" type="ORF">LCGC14_2884900</name>
</gene>